<reference evidence="2" key="3">
    <citation type="submission" date="2010-09" db="EMBL/GenBank/DDBJ databases">
        <title>Annotation of Gaeumannomyces graminis var. tritici R3-111a-1.</title>
        <authorList>
            <consortium name="The Broad Institute Genome Sequencing Platform"/>
            <person name="Ma L.-J."/>
            <person name="Dead R."/>
            <person name="Young S.K."/>
            <person name="Zeng Q."/>
            <person name="Gargeya S."/>
            <person name="Fitzgerald M."/>
            <person name="Haas B."/>
            <person name="Abouelleil A."/>
            <person name="Alvarado L."/>
            <person name="Arachchi H.M."/>
            <person name="Berlin A."/>
            <person name="Brown A."/>
            <person name="Chapman S.B."/>
            <person name="Chen Z."/>
            <person name="Dunbar C."/>
            <person name="Freedman E."/>
            <person name="Gearin G."/>
            <person name="Gellesch M."/>
            <person name="Goldberg J."/>
            <person name="Griggs A."/>
            <person name="Gujja S."/>
            <person name="Heiman D."/>
            <person name="Howarth C."/>
            <person name="Larson L."/>
            <person name="Lui A."/>
            <person name="MacDonald P.J.P."/>
            <person name="Mehta T."/>
            <person name="Montmayeur A."/>
            <person name="Murphy C."/>
            <person name="Neiman D."/>
            <person name="Pearson M."/>
            <person name="Priest M."/>
            <person name="Roberts A."/>
            <person name="Saif S."/>
            <person name="Shea T."/>
            <person name="Shenoy N."/>
            <person name="Sisk P."/>
            <person name="Stolte C."/>
            <person name="Sykes S."/>
            <person name="Yandava C."/>
            <person name="Wortman J."/>
            <person name="Nusbaum C."/>
            <person name="Birren B."/>
        </authorList>
    </citation>
    <scope>NUCLEOTIDE SEQUENCE</scope>
    <source>
        <strain evidence="2">R3-111a-1</strain>
    </source>
</reference>
<proteinExistence type="predicted"/>
<reference evidence="2" key="2">
    <citation type="submission" date="2010-07" db="EMBL/GenBank/DDBJ databases">
        <authorList>
            <consortium name="The Broad Institute Genome Sequencing Platform"/>
            <consortium name="Broad Institute Genome Sequencing Center for Infectious Disease"/>
            <person name="Ma L.-J."/>
            <person name="Dead R."/>
            <person name="Young S."/>
            <person name="Zeng Q."/>
            <person name="Koehrsen M."/>
            <person name="Alvarado L."/>
            <person name="Berlin A."/>
            <person name="Chapman S.B."/>
            <person name="Chen Z."/>
            <person name="Freedman E."/>
            <person name="Gellesch M."/>
            <person name="Goldberg J."/>
            <person name="Griggs A."/>
            <person name="Gujja S."/>
            <person name="Heilman E.R."/>
            <person name="Heiman D."/>
            <person name="Hepburn T."/>
            <person name="Howarth C."/>
            <person name="Jen D."/>
            <person name="Larson L."/>
            <person name="Mehta T."/>
            <person name="Neiman D."/>
            <person name="Pearson M."/>
            <person name="Roberts A."/>
            <person name="Saif S."/>
            <person name="Shea T."/>
            <person name="Shenoy N."/>
            <person name="Sisk P."/>
            <person name="Stolte C."/>
            <person name="Sykes S."/>
            <person name="Walk T."/>
            <person name="White J."/>
            <person name="Yandava C."/>
            <person name="Haas B."/>
            <person name="Nusbaum C."/>
            <person name="Birren B."/>
        </authorList>
    </citation>
    <scope>NUCLEOTIDE SEQUENCE</scope>
    <source>
        <strain evidence="2">R3-111a-1</strain>
    </source>
</reference>
<feature type="compositionally biased region" description="Low complexity" evidence="1">
    <location>
        <begin position="156"/>
        <end position="171"/>
    </location>
</feature>
<reference evidence="3" key="4">
    <citation type="journal article" date="2015" name="G3 (Bethesda)">
        <title>Genome sequences of three phytopathogenic species of the Magnaporthaceae family of fungi.</title>
        <authorList>
            <person name="Okagaki L.H."/>
            <person name="Nunes C.C."/>
            <person name="Sailsbery J."/>
            <person name="Clay B."/>
            <person name="Brown D."/>
            <person name="John T."/>
            <person name="Oh Y."/>
            <person name="Young N."/>
            <person name="Fitzgerald M."/>
            <person name="Haas B.J."/>
            <person name="Zeng Q."/>
            <person name="Young S."/>
            <person name="Adiconis X."/>
            <person name="Fan L."/>
            <person name="Levin J.Z."/>
            <person name="Mitchell T.K."/>
            <person name="Okubara P.A."/>
            <person name="Farman M.L."/>
            <person name="Kohn L.M."/>
            <person name="Birren B."/>
            <person name="Ma L.-J."/>
            <person name="Dean R.A."/>
        </authorList>
    </citation>
    <scope>NUCLEOTIDE SEQUENCE</scope>
    <source>
        <strain evidence="3">R3-111a-1</strain>
    </source>
</reference>
<feature type="region of interest" description="Disordered" evidence="1">
    <location>
        <begin position="80"/>
        <end position="188"/>
    </location>
</feature>
<evidence type="ECO:0000313" key="2">
    <source>
        <dbReference type="EMBL" id="EJT74652.1"/>
    </source>
</evidence>
<feature type="compositionally biased region" description="Basic residues" evidence="1">
    <location>
        <begin position="83"/>
        <end position="96"/>
    </location>
</feature>
<organism evidence="2">
    <name type="scientific">Gaeumannomyces tritici (strain R3-111a-1)</name>
    <name type="common">Wheat and barley take-all root rot fungus</name>
    <name type="synonym">Gaeumannomyces graminis var. tritici</name>
    <dbReference type="NCBI Taxonomy" id="644352"/>
    <lineage>
        <taxon>Eukaryota</taxon>
        <taxon>Fungi</taxon>
        <taxon>Dikarya</taxon>
        <taxon>Ascomycota</taxon>
        <taxon>Pezizomycotina</taxon>
        <taxon>Sordariomycetes</taxon>
        <taxon>Sordariomycetidae</taxon>
        <taxon>Magnaporthales</taxon>
        <taxon>Magnaporthaceae</taxon>
        <taxon>Gaeumannomyces</taxon>
    </lineage>
</organism>
<accession>J3P4Q5</accession>
<evidence type="ECO:0000256" key="1">
    <source>
        <dbReference type="SAM" id="MobiDB-lite"/>
    </source>
</evidence>
<sequence>MAVSKPKKQSCLHGLSVLPMGVAVGHASVTGGSRWMIWVSGCETSGLGGLTVWGPCKHTIWVELKLTELTELTELTAGESLRRQRGRKKDNNKGKTHSAVPIGRARQSLDTPVSSTRRQSTTKVQCSAVRPAGSQPGDRTARSQSRDGSNDGVTASTTTTSSSSSTTTTTTRSPVAHIHTPAGSRTLD</sequence>
<protein>
    <submittedName>
        <fullName evidence="2 3">Uncharacterized protein</fullName>
    </submittedName>
</protein>
<gene>
    <name evidence="3" type="primary">20348950</name>
    <name evidence="2" type="ORF">GGTG_08492</name>
</gene>
<dbReference type="EnsemblFungi" id="EJT74652">
    <property type="protein sequence ID" value="EJT74652"/>
    <property type="gene ID" value="GGTG_08492"/>
</dbReference>
<evidence type="ECO:0000313" key="4">
    <source>
        <dbReference type="Proteomes" id="UP000006039"/>
    </source>
</evidence>
<dbReference type="AlphaFoldDB" id="J3P4Q5"/>
<feature type="compositionally biased region" description="Polar residues" evidence="1">
    <location>
        <begin position="108"/>
        <end position="125"/>
    </location>
</feature>
<dbReference type="RefSeq" id="XP_009224596.1">
    <property type="nucleotide sequence ID" value="XM_009226332.1"/>
</dbReference>
<evidence type="ECO:0000313" key="3">
    <source>
        <dbReference type="EnsemblFungi" id="EJT74652"/>
    </source>
</evidence>
<dbReference type="Proteomes" id="UP000006039">
    <property type="component" value="Unassembled WGS sequence"/>
</dbReference>
<keyword evidence="4" id="KW-1185">Reference proteome</keyword>
<reference evidence="3" key="5">
    <citation type="submission" date="2018-04" db="UniProtKB">
        <authorList>
            <consortium name="EnsemblFungi"/>
        </authorList>
    </citation>
    <scope>IDENTIFICATION</scope>
    <source>
        <strain evidence="3">R3-111a-1</strain>
    </source>
</reference>
<dbReference type="HOGENOM" id="CLU_1441137_0_0_1"/>
<reference evidence="4" key="1">
    <citation type="submission" date="2010-07" db="EMBL/GenBank/DDBJ databases">
        <title>The genome sequence of Gaeumannomyces graminis var. tritici strain R3-111a-1.</title>
        <authorList>
            <consortium name="The Broad Institute Genome Sequencing Platform"/>
            <person name="Ma L.-J."/>
            <person name="Dead R."/>
            <person name="Young S."/>
            <person name="Zeng Q."/>
            <person name="Koehrsen M."/>
            <person name="Alvarado L."/>
            <person name="Berlin A."/>
            <person name="Chapman S.B."/>
            <person name="Chen Z."/>
            <person name="Freedman E."/>
            <person name="Gellesch M."/>
            <person name="Goldberg J."/>
            <person name="Griggs A."/>
            <person name="Gujja S."/>
            <person name="Heilman E.R."/>
            <person name="Heiman D."/>
            <person name="Hepburn T."/>
            <person name="Howarth C."/>
            <person name="Jen D."/>
            <person name="Larson L."/>
            <person name="Mehta T."/>
            <person name="Neiman D."/>
            <person name="Pearson M."/>
            <person name="Roberts A."/>
            <person name="Saif S."/>
            <person name="Shea T."/>
            <person name="Shenoy N."/>
            <person name="Sisk P."/>
            <person name="Stolte C."/>
            <person name="Sykes S."/>
            <person name="Walk T."/>
            <person name="White J."/>
            <person name="Yandava C."/>
            <person name="Haas B."/>
            <person name="Nusbaum C."/>
            <person name="Birren B."/>
        </authorList>
    </citation>
    <scope>NUCLEOTIDE SEQUENCE [LARGE SCALE GENOMIC DNA]</scope>
    <source>
        <strain evidence="4">R3-111a-1</strain>
    </source>
</reference>
<dbReference type="VEuPathDB" id="FungiDB:GGTG_08492"/>
<dbReference type="GeneID" id="20348950"/>
<feature type="compositionally biased region" description="Basic and acidic residues" evidence="1">
    <location>
        <begin position="139"/>
        <end position="149"/>
    </location>
</feature>
<name>J3P4Q5_GAET3</name>
<dbReference type="EMBL" id="GL385398">
    <property type="protein sequence ID" value="EJT74652.1"/>
    <property type="molecule type" value="Genomic_DNA"/>
</dbReference>